<gene>
    <name evidence="1" type="ORF">ACFP3H_09945</name>
</gene>
<keyword evidence="2" id="KW-1185">Reference proteome</keyword>
<organism evidence="1 2">
    <name type="scientific">Nocardia lasii</name>
    <dbReference type="NCBI Taxonomy" id="1616107"/>
    <lineage>
        <taxon>Bacteria</taxon>
        <taxon>Bacillati</taxon>
        <taxon>Actinomycetota</taxon>
        <taxon>Actinomycetes</taxon>
        <taxon>Mycobacteriales</taxon>
        <taxon>Nocardiaceae</taxon>
        <taxon>Nocardia</taxon>
    </lineage>
</organism>
<dbReference type="RefSeq" id="WP_378602899.1">
    <property type="nucleotide sequence ID" value="NZ_JBHSQN010000004.1"/>
</dbReference>
<evidence type="ECO:0000313" key="1">
    <source>
        <dbReference type="EMBL" id="MFC6011371.1"/>
    </source>
</evidence>
<proteinExistence type="predicted"/>
<dbReference type="Proteomes" id="UP001596223">
    <property type="component" value="Unassembled WGS sequence"/>
</dbReference>
<evidence type="ECO:0000313" key="2">
    <source>
        <dbReference type="Proteomes" id="UP001596223"/>
    </source>
</evidence>
<name>A0ABW1JR30_9NOCA</name>
<sequence length="350" mass="37216">MSTEDQTPVYDEDVMITMRGVADSVGLPYTVNPVEMVDREVLIELREGPQGPPGAEGAAAWPWLWQGDVADVAALTALGLGTDDARKAWRVVAENAVYYWTGMELIAFDDAFKSPGRRGPANQLSGSAVAGPVGSSASVRVIGEAPGQHVEITFPRGATGVQGDPGEAGRIQDAADVLIDEDRPLGQDHVLAWDATAQKFRPIPTPHPRGPWVIGEKQFLSGQNLKEQKKVLASITIPAQPTAWRPLVEGGVIVQSGPPVRCDVLVRIGSIDGDVVGYGWGHPVTRAAHVPVSPGCGFAYSSQPSPTFGVVPANQTVTLYVVVERVTGTGTYNVYNNYSHLQVRAVPLTA</sequence>
<comment type="caution">
    <text evidence="1">The sequence shown here is derived from an EMBL/GenBank/DDBJ whole genome shotgun (WGS) entry which is preliminary data.</text>
</comment>
<accession>A0ABW1JR30</accession>
<dbReference type="EMBL" id="JBHSQN010000004">
    <property type="protein sequence ID" value="MFC6011371.1"/>
    <property type="molecule type" value="Genomic_DNA"/>
</dbReference>
<reference evidence="2" key="1">
    <citation type="journal article" date="2019" name="Int. J. Syst. Evol. Microbiol.">
        <title>The Global Catalogue of Microorganisms (GCM) 10K type strain sequencing project: providing services to taxonomists for standard genome sequencing and annotation.</title>
        <authorList>
            <consortium name="The Broad Institute Genomics Platform"/>
            <consortium name="The Broad Institute Genome Sequencing Center for Infectious Disease"/>
            <person name="Wu L."/>
            <person name="Ma J."/>
        </authorList>
    </citation>
    <scope>NUCLEOTIDE SEQUENCE [LARGE SCALE GENOMIC DNA]</scope>
    <source>
        <strain evidence="2">CCUG 36956</strain>
    </source>
</reference>
<evidence type="ECO:0008006" key="3">
    <source>
        <dbReference type="Google" id="ProtNLM"/>
    </source>
</evidence>
<protein>
    <recommendedName>
        <fullName evidence="3">Minor tail protein</fullName>
    </recommendedName>
</protein>